<dbReference type="GO" id="GO:0020037">
    <property type="term" value="F:heme binding"/>
    <property type="evidence" value="ECO:0007669"/>
    <property type="project" value="InterPro"/>
</dbReference>
<sequence length="406" mass="46400">MNGSVLLVLSDKDAAQHILSGKEGEFPKASFIYDLFTVMIGSGMVISEGEVWRKDRKLLTPFFHFRAIQDSFPIMVDSAVGFLDRVRDRQSEAAWMPAKDLFATYTSSVILKFGFGDAFDVKTVNNMIKEMNVVFNYYFIGKMLFGGLWDYLPLKSGLGMHMIKKKFLNFALPIIRKVKASPSQTPDMLSFLCHSKYEDGSEISEAHIADQCLTFLFAGEDTSSCTLSWVMYYLSLNPHVQEKLQKEVDTVLQGELPTPENIKELKYCSNVIKETLRIRPVVPWIIRQTHTDLMVDGVLLPKGTTTSVLIYALHHDTRYWDQPFMFIPERWEEEKSKKSFIWVPFSAGQRNCLGQKFATQEMIILLSVLAQKYNVKHNPAKEVFPAFEGVVTPINLEIQFSPRNKV</sequence>
<dbReference type="SUPFAM" id="SSF48264">
    <property type="entry name" value="Cytochrome P450"/>
    <property type="match status" value="1"/>
</dbReference>
<comment type="cofactor">
    <cofactor evidence="7">
        <name>heme</name>
        <dbReference type="ChEBI" id="CHEBI:30413"/>
    </cofactor>
</comment>
<dbReference type="InterPro" id="IPR050196">
    <property type="entry name" value="Cytochrome_P450_Monoox"/>
</dbReference>
<dbReference type="PROSITE" id="PS00086">
    <property type="entry name" value="CYTOCHROME_P450"/>
    <property type="match status" value="1"/>
</dbReference>
<dbReference type="EMBL" id="GIBP01003284">
    <property type="protein sequence ID" value="NDV32253.1"/>
    <property type="molecule type" value="Transcribed_RNA"/>
</dbReference>
<dbReference type="InterPro" id="IPR002401">
    <property type="entry name" value="Cyt_P450_E_grp-I"/>
</dbReference>
<dbReference type="Pfam" id="PF00067">
    <property type="entry name" value="p450"/>
    <property type="match status" value="1"/>
</dbReference>
<protein>
    <recommendedName>
        <fullName evidence="10">Cytochrome P450</fullName>
    </recommendedName>
</protein>
<dbReference type="PRINTS" id="PR00385">
    <property type="entry name" value="P450"/>
</dbReference>
<dbReference type="PANTHER" id="PTHR24291">
    <property type="entry name" value="CYTOCHROME P450 FAMILY 4"/>
    <property type="match status" value="1"/>
</dbReference>
<dbReference type="InterPro" id="IPR017972">
    <property type="entry name" value="Cyt_P450_CS"/>
</dbReference>
<evidence type="ECO:0000313" key="9">
    <source>
        <dbReference type="EMBL" id="NDV32253.1"/>
    </source>
</evidence>
<dbReference type="Gene3D" id="1.10.630.10">
    <property type="entry name" value="Cytochrome P450"/>
    <property type="match status" value="1"/>
</dbReference>
<organism evidence="9">
    <name type="scientific">Arcella intermedia</name>
    <dbReference type="NCBI Taxonomy" id="1963864"/>
    <lineage>
        <taxon>Eukaryota</taxon>
        <taxon>Amoebozoa</taxon>
        <taxon>Tubulinea</taxon>
        <taxon>Elardia</taxon>
        <taxon>Arcellinida</taxon>
        <taxon>Sphaerothecina</taxon>
        <taxon>Arcellidae</taxon>
        <taxon>Arcella</taxon>
    </lineage>
</organism>
<evidence type="ECO:0000256" key="4">
    <source>
        <dbReference type="ARBA" id="ARBA00023002"/>
    </source>
</evidence>
<evidence type="ECO:0000256" key="5">
    <source>
        <dbReference type="ARBA" id="ARBA00023004"/>
    </source>
</evidence>
<feature type="binding site" description="axial binding residue" evidence="7">
    <location>
        <position position="352"/>
    </location>
    <ligand>
        <name>heme</name>
        <dbReference type="ChEBI" id="CHEBI:30413"/>
    </ligand>
    <ligandPart>
        <name>Fe</name>
        <dbReference type="ChEBI" id="CHEBI:18248"/>
    </ligandPart>
</feature>
<dbReference type="InterPro" id="IPR036396">
    <property type="entry name" value="Cyt_P450_sf"/>
</dbReference>
<keyword evidence="6 8" id="KW-0503">Monooxygenase</keyword>
<keyword evidence="2 7" id="KW-0349">Heme</keyword>
<dbReference type="InterPro" id="IPR001128">
    <property type="entry name" value="Cyt_P450"/>
</dbReference>
<comment type="similarity">
    <text evidence="1 8">Belongs to the cytochrome P450 family.</text>
</comment>
<dbReference type="PRINTS" id="PR00463">
    <property type="entry name" value="EP450I"/>
</dbReference>
<reference evidence="9" key="1">
    <citation type="journal article" date="2020" name="J. Eukaryot. Microbiol.">
        <title>De novo Sequencing, Assembly and Annotation of the Transcriptome for the Free-Living Testate Amoeba Arcella intermedia.</title>
        <authorList>
            <person name="Ribeiro G.M."/>
            <person name="Porfirio-Sousa A.L."/>
            <person name="Maurer-Alcala X.X."/>
            <person name="Katz L.A."/>
            <person name="Lahr D.J.G."/>
        </authorList>
    </citation>
    <scope>NUCLEOTIDE SEQUENCE</scope>
</reference>
<evidence type="ECO:0000256" key="8">
    <source>
        <dbReference type="RuleBase" id="RU000461"/>
    </source>
</evidence>
<dbReference type="PANTHER" id="PTHR24291:SF50">
    <property type="entry name" value="BIFUNCTIONAL ALBAFLAVENONE MONOOXYGENASE_TERPENE SYNTHASE"/>
    <property type="match status" value="1"/>
</dbReference>
<evidence type="ECO:0008006" key="10">
    <source>
        <dbReference type="Google" id="ProtNLM"/>
    </source>
</evidence>
<dbReference type="GO" id="GO:0005506">
    <property type="term" value="F:iron ion binding"/>
    <property type="evidence" value="ECO:0007669"/>
    <property type="project" value="InterPro"/>
</dbReference>
<keyword evidence="5 7" id="KW-0408">Iron</keyword>
<dbReference type="GO" id="GO:0016705">
    <property type="term" value="F:oxidoreductase activity, acting on paired donors, with incorporation or reduction of molecular oxygen"/>
    <property type="evidence" value="ECO:0007669"/>
    <property type="project" value="InterPro"/>
</dbReference>
<proteinExistence type="inferred from homology"/>
<evidence type="ECO:0000256" key="1">
    <source>
        <dbReference type="ARBA" id="ARBA00010617"/>
    </source>
</evidence>
<evidence type="ECO:0000256" key="2">
    <source>
        <dbReference type="ARBA" id="ARBA00022617"/>
    </source>
</evidence>
<dbReference type="GO" id="GO:0004497">
    <property type="term" value="F:monooxygenase activity"/>
    <property type="evidence" value="ECO:0007669"/>
    <property type="project" value="UniProtKB-KW"/>
</dbReference>
<keyword evidence="4 8" id="KW-0560">Oxidoreductase</keyword>
<evidence type="ECO:0000256" key="7">
    <source>
        <dbReference type="PIRSR" id="PIRSR602401-1"/>
    </source>
</evidence>
<name>A0A6B2L5D6_9EUKA</name>
<accession>A0A6B2L5D6</accession>
<evidence type="ECO:0000256" key="3">
    <source>
        <dbReference type="ARBA" id="ARBA00022723"/>
    </source>
</evidence>
<dbReference type="AlphaFoldDB" id="A0A6B2L5D6"/>
<keyword evidence="3 7" id="KW-0479">Metal-binding</keyword>
<evidence type="ECO:0000256" key="6">
    <source>
        <dbReference type="ARBA" id="ARBA00023033"/>
    </source>
</evidence>